<dbReference type="OrthoDB" id="3296646at2"/>
<dbReference type="RefSeq" id="WP_051793524.1">
    <property type="nucleotide sequence ID" value="NZ_QHKI01000060.1"/>
</dbReference>
<feature type="transmembrane region" description="Helical" evidence="5">
    <location>
        <begin position="90"/>
        <end position="108"/>
    </location>
</feature>
<feature type="transmembrane region" description="Helical" evidence="5">
    <location>
        <begin position="24"/>
        <end position="45"/>
    </location>
</feature>
<dbReference type="Proteomes" id="UP000287547">
    <property type="component" value="Unassembled WGS sequence"/>
</dbReference>
<name>A0A428YSU8_KIBAR</name>
<dbReference type="InterPro" id="IPR007267">
    <property type="entry name" value="GtrA_DPMS_TM"/>
</dbReference>
<dbReference type="Pfam" id="PF04138">
    <property type="entry name" value="GtrA_DPMS_TM"/>
    <property type="match status" value="1"/>
</dbReference>
<gene>
    <name evidence="7" type="ORF">DMH04_42830</name>
</gene>
<keyword evidence="4 5" id="KW-0472">Membrane</keyword>
<keyword evidence="2 5" id="KW-0812">Transmembrane</keyword>
<organism evidence="7 8">
    <name type="scientific">Kibdelosporangium aridum</name>
    <dbReference type="NCBI Taxonomy" id="2030"/>
    <lineage>
        <taxon>Bacteria</taxon>
        <taxon>Bacillati</taxon>
        <taxon>Actinomycetota</taxon>
        <taxon>Actinomycetes</taxon>
        <taxon>Pseudonocardiales</taxon>
        <taxon>Pseudonocardiaceae</taxon>
        <taxon>Kibdelosporangium</taxon>
    </lineage>
</organism>
<proteinExistence type="predicted"/>
<evidence type="ECO:0000256" key="5">
    <source>
        <dbReference type="SAM" id="Phobius"/>
    </source>
</evidence>
<comment type="caution">
    <text evidence="7">The sequence shown here is derived from an EMBL/GenBank/DDBJ whole genome shotgun (WGS) entry which is preliminary data.</text>
</comment>
<evidence type="ECO:0000256" key="2">
    <source>
        <dbReference type="ARBA" id="ARBA00022692"/>
    </source>
</evidence>
<feature type="transmembrane region" description="Helical" evidence="5">
    <location>
        <begin position="51"/>
        <end position="69"/>
    </location>
</feature>
<feature type="domain" description="GtrA/DPMS transmembrane" evidence="6">
    <location>
        <begin position="26"/>
        <end position="137"/>
    </location>
</feature>
<dbReference type="GO" id="GO:0016020">
    <property type="term" value="C:membrane"/>
    <property type="evidence" value="ECO:0007669"/>
    <property type="project" value="UniProtKB-SubCell"/>
</dbReference>
<sequence>MTTIAPQAALAPTGDRLGTMPRQFVRFAVIGVANTGLFLVFYLLFRTVVTATMANLVATVLTTVIGTVVNGKVTFGVRGLITVWQHAKGMSLTVLGFVITTVAVNMVSGGVGELVALTVASGVAGGVRFLLLRYWVFEPQRA</sequence>
<evidence type="ECO:0000259" key="6">
    <source>
        <dbReference type="Pfam" id="PF04138"/>
    </source>
</evidence>
<comment type="subcellular location">
    <subcellularLocation>
        <location evidence="1">Membrane</location>
        <topology evidence="1">Multi-pass membrane protein</topology>
    </subcellularLocation>
</comment>
<dbReference type="GO" id="GO:0000271">
    <property type="term" value="P:polysaccharide biosynthetic process"/>
    <property type="evidence" value="ECO:0007669"/>
    <property type="project" value="InterPro"/>
</dbReference>
<keyword evidence="3 5" id="KW-1133">Transmembrane helix</keyword>
<feature type="transmembrane region" description="Helical" evidence="5">
    <location>
        <begin position="114"/>
        <end position="136"/>
    </location>
</feature>
<evidence type="ECO:0000256" key="3">
    <source>
        <dbReference type="ARBA" id="ARBA00022989"/>
    </source>
</evidence>
<evidence type="ECO:0000313" key="8">
    <source>
        <dbReference type="Proteomes" id="UP000287547"/>
    </source>
</evidence>
<protein>
    <recommendedName>
        <fullName evidence="6">GtrA/DPMS transmembrane domain-containing protein</fullName>
    </recommendedName>
</protein>
<dbReference type="AlphaFoldDB" id="A0A428YSU8"/>
<evidence type="ECO:0000313" key="7">
    <source>
        <dbReference type="EMBL" id="RSM72372.1"/>
    </source>
</evidence>
<evidence type="ECO:0000256" key="4">
    <source>
        <dbReference type="ARBA" id="ARBA00023136"/>
    </source>
</evidence>
<accession>A0A428YSU8</accession>
<reference evidence="7 8" key="1">
    <citation type="submission" date="2018-05" db="EMBL/GenBank/DDBJ databases">
        <title>Evolution of GPA BGCs.</title>
        <authorList>
            <person name="Waglechner N."/>
            <person name="Wright G.D."/>
        </authorList>
    </citation>
    <scope>NUCLEOTIDE SEQUENCE [LARGE SCALE GENOMIC DNA]</scope>
    <source>
        <strain evidence="7 8">A82846</strain>
    </source>
</reference>
<evidence type="ECO:0000256" key="1">
    <source>
        <dbReference type="ARBA" id="ARBA00004141"/>
    </source>
</evidence>
<dbReference type="EMBL" id="QHKI01000060">
    <property type="protein sequence ID" value="RSM72372.1"/>
    <property type="molecule type" value="Genomic_DNA"/>
</dbReference>